<evidence type="ECO:0000256" key="2">
    <source>
        <dbReference type="RuleBase" id="RU003616"/>
    </source>
</evidence>
<dbReference type="PANTHER" id="PTHR11527">
    <property type="entry name" value="HEAT-SHOCK PROTEIN 20 FAMILY MEMBER"/>
    <property type="match status" value="1"/>
</dbReference>
<evidence type="ECO:0000313" key="4">
    <source>
        <dbReference type="EMBL" id="SMX54991.1"/>
    </source>
</evidence>
<sequence>MTLYINPGRRSLRRRMMEEMMRDWDEDYSPNLTFPIDVIADKDSFTIKALLPGVQPDDLEINIVNELVTISGELKVNREESENYLLAECPSGRFHRVLTLPTPLDSSKVQAELENGILTVVVPKAEEAKPRTIKVTQK</sequence>
<protein>
    <recommendedName>
        <fullName evidence="3">SHSP domain-containing protein</fullName>
    </recommendedName>
</protein>
<reference evidence="5" key="1">
    <citation type="submission" date="2017-05" db="EMBL/GenBank/DDBJ databases">
        <authorList>
            <person name="Kirkegaard R."/>
            <person name="Mcilroy J S."/>
        </authorList>
    </citation>
    <scope>NUCLEOTIDE SEQUENCE [LARGE SCALE GENOMIC DNA]</scope>
</reference>
<evidence type="ECO:0000256" key="1">
    <source>
        <dbReference type="PROSITE-ProRule" id="PRU00285"/>
    </source>
</evidence>
<dbReference type="CDD" id="cd06464">
    <property type="entry name" value="ACD_sHsps-like"/>
    <property type="match status" value="1"/>
</dbReference>
<gene>
    <name evidence="4" type="ORF">CFX1CAM_1926</name>
</gene>
<dbReference type="KEGG" id="abat:CFX1CAM_1926"/>
<dbReference type="RefSeq" id="WP_157891831.1">
    <property type="nucleotide sequence ID" value="NZ_LT859958.1"/>
</dbReference>
<dbReference type="Proteomes" id="UP000195514">
    <property type="component" value="Chromosome I"/>
</dbReference>
<dbReference type="InterPro" id="IPR008978">
    <property type="entry name" value="HSP20-like_chaperone"/>
</dbReference>
<evidence type="ECO:0000313" key="5">
    <source>
        <dbReference type="Proteomes" id="UP000195514"/>
    </source>
</evidence>
<dbReference type="InterPro" id="IPR002068">
    <property type="entry name" value="A-crystallin/Hsp20_dom"/>
</dbReference>
<organism evidence="4 5">
    <name type="scientific">Candidatus Brevifilum fermentans</name>
    <dbReference type="NCBI Taxonomy" id="1986204"/>
    <lineage>
        <taxon>Bacteria</taxon>
        <taxon>Bacillati</taxon>
        <taxon>Chloroflexota</taxon>
        <taxon>Anaerolineae</taxon>
        <taxon>Anaerolineales</taxon>
        <taxon>Anaerolineaceae</taxon>
        <taxon>Candidatus Brevifilum</taxon>
    </lineage>
</organism>
<dbReference type="SUPFAM" id="SSF49764">
    <property type="entry name" value="HSP20-like chaperones"/>
    <property type="match status" value="1"/>
</dbReference>
<feature type="domain" description="SHSP" evidence="3">
    <location>
        <begin position="27"/>
        <end position="138"/>
    </location>
</feature>
<dbReference type="OrthoDB" id="164604at2"/>
<dbReference type="InterPro" id="IPR031107">
    <property type="entry name" value="Small_HSP"/>
</dbReference>
<dbReference type="Pfam" id="PF00011">
    <property type="entry name" value="HSP20"/>
    <property type="match status" value="1"/>
</dbReference>
<dbReference type="PROSITE" id="PS01031">
    <property type="entry name" value="SHSP"/>
    <property type="match status" value="1"/>
</dbReference>
<dbReference type="EMBL" id="LT859958">
    <property type="protein sequence ID" value="SMX54991.1"/>
    <property type="molecule type" value="Genomic_DNA"/>
</dbReference>
<comment type="similarity">
    <text evidence="1 2">Belongs to the small heat shock protein (HSP20) family.</text>
</comment>
<keyword evidence="5" id="KW-1185">Reference proteome</keyword>
<evidence type="ECO:0000259" key="3">
    <source>
        <dbReference type="PROSITE" id="PS01031"/>
    </source>
</evidence>
<dbReference type="AlphaFoldDB" id="A0A1Y6K5N2"/>
<dbReference type="Gene3D" id="2.60.40.790">
    <property type="match status" value="1"/>
</dbReference>
<proteinExistence type="inferred from homology"/>
<accession>A0A1Y6K5N2</accession>
<name>A0A1Y6K5N2_9CHLR</name>